<evidence type="ECO:0000313" key="2">
    <source>
        <dbReference type="Proteomes" id="UP001056120"/>
    </source>
</evidence>
<dbReference type="EMBL" id="CM042024">
    <property type="protein sequence ID" value="KAI3810626.1"/>
    <property type="molecule type" value="Genomic_DNA"/>
</dbReference>
<comment type="caution">
    <text evidence="1">The sequence shown here is derived from an EMBL/GenBank/DDBJ whole genome shotgun (WGS) entry which is preliminary data.</text>
</comment>
<gene>
    <name evidence="1" type="ORF">L1987_20247</name>
</gene>
<accession>A0ACB9IT00</accession>
<reference evidence="1 2" key="2">
    <citation type="journal article" date="2022" name="Mol. Ecol. Resour.">
        <title>The genomes of chicory, endive, great burdock and yacon provide insights into Asteraceae paleo-polyploidization history and plant inulin production.</title>
        <authorList>
            <person name="Fan W."/>
            <person name="Wang S."/>
            <person name="Wang H."/>
            <person name="Wang A."/>
            <person name="Jiang F."/>
            <person name="Liu H."/>
            <person name="Zhao H."/>
            <person name="Xu D."/>
            <person name="Zhang Y."/>
        </authorList>
    </citation>
    <scope>NUCLEOTIDE SEQUENCE [LARGE SCALE GENOMIC DNA]</scope>
    <source>
        <strain evidence="2">cv. Yunnan</strain>
        <tissue evidence="1">Leaves</tissue>
    </source>
</reference>
<proteinExistence type="predicted"/>
<organism evidence="1 2">
    <name type="scientific">Smallanthus sonchifolius</name>
    <dbReference type="NCBI Taxonomy" id="185202"/>
    <lineage>
        <taxon>Eukaryota</taxon>
        <taxon>Viridiplantae</taxon>
        <taxon>Streptophyta</taxon>
        <taxon>Embryophyta</taxon>
        <taxon>Tracheophyta</taxon>
        <taxon>Spermatophyta</taxon>
        <taxon>Magnoliopsida</taxon>
        <taxon>eudicotyledons</taxon>
        <taxon>Gunneridae</taxon>
        <taxon>Pentapetalae</taxon>
        <taxon>asterids</taxon>
        <taxon>campanulids</taxon>
        <taxon>Asterales</taxon>
        <taxon>Asteraceae</taxon>
        <taxon>Asteroideae</taxon>
        <taxon>Heliantheae alliance</taxon>
        <taxon>Millerieae</taxon>
        <taxon>Smallanthus</taxon>
    </lineage>
</organism>
<protein>
    <submittedName>
        <fullName evidence="1">Uncharacterized protein</fullName>
    </submittedName>
</protein>
<evidence type="ECO:0000313" key="1">
    <source>
        <dbReference type="EMBL" id="KAI3810626.1"/>
    </source>
</evidence>
<name>A0ACB9IT00_9ASTR</name>
<sequence length="130" mass="15155">MYAFRGTRSFGRVFSRDKIIKKYIIWIFYLFCLPQPTTCAQELRRTSNPYHLRLPPSTPSPLSNAIKPPSTTTPSSTTPKLLSATVEDPPPQSQNHRLRHHHRIREAFFARSTYYRFYSPISVAIEVSKW</sequence>
<dbReference type="Proteomes" id="UP001056120">
    <property type="component" value="Linkage Group LG07"/>
</dbReference>
<keyword evidence="2" id="KW-1185">Reference proteome</keyword>
<reference evidence="2" key="1">
    <citation type="journal article" date="2022" name="Mol. Ecol. Resour.">
        <title>The genomes of chicory, endive, great burdock and yacon provide insights into Asteraceae palaeo-polyploidization history and plant inulin production.</title>
        <authorList>
            <person name="Fan W."/>
            <person name="Wang S."/>
            <person name="Wang H."/>
            <person name="Wang A."/>
            <person name="Jiang F."/>
            <person name="Liu H."/>
            <person name="Zhao H."/>
            <person name="Xu D."/>
            <person name="Zhang Y."/>
        </authorList>
    </citation>
    <scope>NUCLEOTIDE SEQUENCE [LARGE SCALE GENOMIC DNA]</scope>
    <source>
        <strain evidence="2">cv. Yunnan</strain>
    </source>
</reference>